<protein>
    <recommendedName>
        <fullName evidence="7">Acid phosphatase</fullName>
    </recommendedName>
</protein>
<dbReference type="OrthoDB" id="45007at2759"/>
<dbReference type="PaxDb" id="2850-Phatr12331"/>
<reference evidence="6" key="2">
    <citation type="submission" date="2008-08" db="EMBL/GenBank/DDBJ databases">
        <authorList>
            <consortium name="Diatom Consortium"/>
            <person name="Grigoriev I."/>
            <person name="Grimwood J."/>
            <person name="Kuo A."/>
            <person name="Otillar R.P."/>
            <person name="Salamov A."/>
            <person name="Detter J.C."/>
            <person name="Lindquist E."/>
            <person name="Shapiro H."/>
            <person name="Lucas S."/>
            <person name="Glavina del Rio T."/>
            <person name="Pitluck S."/>
            <person name="Rokhsar D."/>
            <person name="Bowler C."/>
        </authorList>
    </citation>
    <scope>GENOME REANNOTATION</scope>
    <source>
        <strain evidence="6">CCAP 1055/1</strain>
    </source>
</reference>
<dbReference type="PANTHER" id="PTHR22953">
    <property type="entry name" value="ACID PHOSPHATASE RELATED"/>
    <property type="match status" value="1"/>
</dbReference>
<organism evidence="5 6">
    <name type="scientific">Phaeodactylum tricornutum (strain CCAP 1055/1)</name>
    <dbReference type="NCBI Taxonomy" id="556484"/>
    <lineage>
        <taxon>Eukaryota</taxon>
        <taxon>Sar</taxon>
        <taxon>Stramenopiles</taxon>
        <taxon>Ochrophyta</taxon>
        <taxon>Bacillariophyta</taxon>
        <taxon>Bacillariophyceae</taxon>
        <taxon>Bacillariophycidae</taxon>
        <taxon>Naviculales</taxon>
        <taxon>Phaeodactylaceae</taxon>
        <taxon>Phaeodactylum</taxon>
    </lineage>
</organism>
<dbReference type="CDD" id="cd00839">
    <property type="entry name" value="MPP_PAPs"/>
    <property type="match status" value="1"/>
</dbReference>
<evidence type="ECO:0000256" key="2">
    <source>
        <dbReference type="ARBA" id="ARBA00023180"/>
    </source>
</evidence>
<accession>B7FZC7</accession>
<feature type="domain" description="Calcineurin-like phosphoesterase" evidence="3">
    <location>
        <begin position="21"/>
        <end position="221"/>
    </location>
</feature>
<feature type="domain" description="Purple acid phosphatase C-terminal" evidence="4">
    <location>
        <begin position="238"/>
        <end position="298"/>
    </location>
</feature>
<reference evidence="5 6" key="1">
    <citation type="journal article" date="2008" name="Nature">
        <title>The Phaeodactylum genome reveals the evolutionary history of diatom genomes.</title>
        <authorList>
            <person name="Bowler C."/>
            <person name="Allen A.E."/>
            <person name="Badger J.H."/>
            <person name="Grimwood J."/>
            <person name="Jabbari K."/>
            <person name="Kuo A."/>
            <person name="Maheswari U."/>
            <person name="Martens C."/>
            <person name="Maumus F."/>
            <person name="Otillar R.P."/>
            <person name="Rayko E."/>
            <person name="Salamov A."/>
            <person name="Vandepoele K."/>
            <person name="Beszteri B."/>
            <person name="Gruber A."/>
            <person name="Heijde M."/>
            <person name="Katinka M."/>
            <person name="Mock T."/>
            <person name="Valentin K."/>
            <person name="Verret F."/>
            <person name="Berges J.A."/>
            <person name="Brownlee C."/>
            <person name="Cadoret J.P."/>
            <person name="Chiovitti A."/>
            <person name="Choi C.J."/>
            <person name="Coesel S."/>
            <person name="De Martino A."/>
            <person name="Detter J.C."/>
            <person name="Durkin C."/>
            <person name="Falciatore A."/>
            <person name="Fournet J."/>
            <person name="Haruta M."/>
            <person name="Huysman M.J."/>
            <person name="Jenkins B.D."/>
            <person name="Jiroutova K."/>
            <person name="Jorgensen R.E."/>
            <person name="Joubert Y."/>
            <person name="Kaplan A."/>
            <person name="Kroger N."/>
            <person name="Kroth P.G."/>
            <person name="La Roche J."/>
            <person name="Lindquist E."/>
            <person name="Lommer M."/>
            <person name="Martin-Jezequel V."/>
            <person name="Lopez P.J."/>
            <person name="Lucas S."/>
            <person name="Mangogna M."/>
            <person name="McGinnis K."/>
            <person name="Medlin L.K."/>
            <person name="Montsant A."/>
            <person name="Oudot-Le Secq M.P."/>
            <person name="Napoli C."/>
            <person name="Obornik M."/>
            <person name="Parker M.S."/>
            <person name="Petit J.L."/>
            <person name="Porcel B.M."/>
            <person name="Poulsen N."/>
            <person name="Robison M."/>
            <person name="Rychlewski L."/>
            <person name="Rynearson T.A."/>
            <person name="Schmutz J."/>
            <person name="Shapiro H."/>
            <person name="Siaut M."/>
            <person name="Stanley M."/>
            <person name="Sussman M.R."/>
            <person name="Taylor A.R."/>
            <person name="Vardi A."/>
            <person name="von Dassow P."/>
            <person name="Vyverman W."/>
            <person name="Willis A."/>
            <person name="Wyrwicz L.S."/>
            <person name="Rokhsar D.S."/>
            <person name="Weissenbach J."/>
            <person name="Armbrust E.V."/>
            <person name="Green B.R."/>
            <person name="Van de Peer Y."/>
            <person name="Grigoriev I.V."/>
        </authorList>
    </citation>
    <scope>NUCLEOTIDE SEQUENCE [LARGE SCALE GENOMIC DNA]</scope>
    <source>
        <strain evidence="5 6">CCAP 1055/1</strain>
    </source>
</reference>
<evidence type="ECO:0000256" key="1">
    <source>
        <dbReference type="ARBA" id="ARBA00022729"/>
    </source>
</evidence>
<dbReference type="InterPro" id="IPR029052">
    <property type="entry name" value="Metallo-depent_PP-like"/>
</dbReference>
<dbReference type="EMBL" id="CM000611">
    <property type="protein sequence ID" value="EEC48515.1"/>
    <property type="molecule type" value="Genomic_DNA"/>
</dbReference>
<keyword evidence="2" id="KW-0325">Glycoprotein</keyword>
<keyword evidence="1" id="KW-0732">Signal</keyword>
<dbReference type="Gene3D" id="3.60.21.10">
    <property type="match status" value="1"/>
</dbReference>
<name>B7FZC7_PHATC</name>
<dbReference type="InParanoid" id="B7FZC7"/>
<dbReference type="InterPro" id="IPR004843">
    <property type="entry name" value="Calcineurin-like_PHP"/>
</dbReference>
<evidence type="ECO:0000259" key="4">
    <source>
        <dbReference type="Pfam" id="PF14008"/>
    </source>
</evidence>
<dbReference type="RefSeq" id="XP_002180324.1">
    <property type="nucleotide sequence ID" value="XM_002180288.1"/>
</dbReference>
<evidence type="ECO:0008006" key="7">
    <source>
        <dbReference type="Google" id="ProtNLM"/>
    </source>
</evidence>
<dbReference type="eggNOG" id="KOG1378">
    <property type="taxonomic scope" value="Eukaryota"/>
</dbReference>
<evidence type="ECO:0000313" key="6">
    <source>
        <dbReference type="Proteomes" id="UP000000759"/>
    </source>
</evidence>
<dbReference type="SUPFAM" id="SSF56300">
    <property type="entry name" value="Metallo-dependent phosphatases"/>
    <property type="match status" value="1"/>
</dbReference>
<proteinExistence type="predicted"/>
<dbReference type="PANTHER" id="PTHR22953:SF153">
    <property type="entry name" value="PURPLE ACID PHOSPHATASE"/>
    <property type="match status" value="1"/>
</dbReference>
<dbReference type="GO" id="GO:0003993">
    <property type="term" value="F:acid phosphatase activity"/>
    <property type="evidence" value="ECO:0007669"/>
    <property type="project" value="InterPro"/>
</dbReference>
<dbReference type="GeneID" id="7200846"/>
<feature type="non-terminal residue" evidence="5">
    <location>
        <position position="1"/>
    </location>
</feature>
<dbReference type="Proteomes" id="UP000000759">
    <property type="component" value="Chromosome 8"/>
</dbReference>
<keyword evidence="6" id="KW-1185">Reference proteome</keyword>
<dbReference type="Pfam" id="PF14008">
    <property type="entry name" value="Metallophos_C"/>
    <property type="match status" value="1"/>
</dbReference>
<dbReference type="AlphaFoldDB" id="B7FZC7"/>
<dbReference type="Pfam" id="PF00149">
    <property type="entry name" value="Metallophos"/>
    <property type="match status" value="1"/>
</dbReference>
<dbReference type="InterPro" id="IPR039331">
    <property type="entry name" value="PAPs-like"/>
</dbReference>
<gene>
    <name evidence="5" type="ORF">PHATRDRAFT_12331</name>
</gene>
<evidence type="ECO:0000259" key="3">
    <source>
        <dbReference type="Pfam" id="PF00149"/>
    </source>
</evidence>
<dbReference type="InterPro" id="IPR025733">
    <property type="entry name" value="PAPs_C"/>
</dbReference>
<sequence length="314" mass="35367">GETPPYVFWTPPLPNTPTSLALVGDLGQTENSTRTMGHIWRSTHQNSRYLSGKLPPVSQLLIAGDMSYADSDPYRWTSWMELMEPLTRSLPLHVAAGNHEIECNTDSNDIFSCSTPSAFQGQYNYGNSFYSYDHGSAKIVVLNSYTNATEGSAQYEWTQAELRSTNRTRTPWLIVSFHSPLYTTFLGHVNEIEAVNMKQAMEPLFCLYGVNLVISGHDHAYMRTHSLYEDSVDTEGRSPIYLTLGAGGNREQHSAGYRQDEPETWVAHRTLEDFGYGHLFLANATHAQFRWIRDGTSSFGVNDQVWIKNAHVLS</sequence>
<dbReference type="InterPro" id="IPR041792">
    <property type="entry name" value="MPP_PAP"/>
</dbReference>
<evidence type="ECO:0000313" key="5">
    <source>
        <dbReference type="EMBL" id="EEC48515.1"/>
    </source>
</evidence>
<dbReference type="KEGG" id="pti:PHATRDRAFT_12331"/>